<reference evidence="2 3" key="1">
    <citation type="submission" date="2018-07" db="EMBL/GenBank/DDBJ databases">
        <title>Genomic Encyclopedia of Type Strains, Phase IV (KMG-IV): sequencing the most valuable type-strain genomes for metagenomic binning, comparative biology and taxonomic classification.</title>
        <authorList>
            <person name="Goeker M."/>
        </authorList>
    </citation>
    <scope>NUCLEOTIDE SEQUENCE [LARGE SCALE GENOMIC DNA]</scope>
    <source>
        <strain evidence="2 3">DSM 21410</strain>
    </source>
</reference>
<accession>A0A369ABS5</accession>
<keyword evidence="1" id="KW-0812">Transmembrane</keyword>
<dbReference type="EMBL" id="QPJS01000001">
    <property type="protein sequence ID" value="RCX05756.1"/>
    <property type="molecule type" value="Genomic_DNA"/>
</dbReference>
<feature type="transmembrane region" description="Helical" evidence="1">
    <location>
        <begin position="7"/>
        <end position="24"/>
    </location>
</feature>
<comment type="caution">
    <text evidence="2">The sequence shown here is derived from an EMBL/GenBank/DDBJ whole genome shotgun (WGS) entry which is preliminary data.</text>
</comment>
<evidence type="ECO:0000313" key="2">
    <source>
        <dbReference type="EMBL" id="RCX05756.1"/>
    </source>
</evidence>
<sequence>MNPKLRLINLIFIVGSVFFAYKIYASISKPIEFNEIRKKRYERVIERLNLLRDLQVEYRKVTGSYANDFNALLAFADTGRIAIEERKDSSFLRYDKIYQTELVVDTVVVRILGYRSVREALLSGYDNVNELKYIPFTDKKEFNIAASSVERNGVLFPTFEISVADTTLFADLKDEYGQFISKEKSLIIGSLTEPIVSGNW</sequence>
<evidence type="ECO:0000256" key="1">
    <source>
        <dbReference type="SAM" id="Phobius"/>
    </source>
</evidence>
<gene>
    <name evidence="2" type="ORF">DES35_1011045</name>
</gene>
<keyword evidence="3" id="KW-1185">Reference proteome</keyword>
<proteinExistence type="predicted"/>
<organism evidence="2 3">
    <name type="scientific">Schleiferia thermophila</name>
    <dbReference type="NCBI Taxonomy" id="884107"/>
    <lineage>
        <taxon>Bacteria</taxon>
        <taxon>Pseudomonadati</taxon>
        <taxon>Bacteroidota</taxon>
        <taxon>Flavobacteriia</taxon>
        <taxon>Flavobacteriales</taxon>
        <taxon>Schleiferiaceae</taxon>
        <taxon>Schleiferia</taxon>
    </lineage>
</organism>
<name>A0A369ABS5_9FLAO</name>
<dbReference type="Proteomes" id="UP000253517">
    <property type="component" value="Unassembled WGS sequence"/>
</dbReference>
<evidence type="ECO:0000313" key="3">
    <source>
        <dbReference type="Proteomes" id="UP000253517"/>
    </source>
</evidence>
<dbReference type="RefSeq" id="WP_051889182.1">
    <property type="nucleotide sequence ID" value="NZ_BHZF01000001.1"/>
</dbReference>
<keyword evidence="1" id="KW-1133">Transmembrane helix</keyword>
<protein>
    <submittedName>
        <fullName evidence="2">Uncharacterized protein</fullName>
    </submittedName>
</protein>
<keyword evidence="1" id="KW-0472">Membrane</keyword>
<dbReference type="AlphaFoldDB" id="A0A369ABS5"/>